<dbReference type="Gene3D" id="1.10.1670.10">
    <property type="entry name" value="Helix-hairpin-Helix base-excision DNA repair enzymes (C-terminal)"/>
    <property type="match status" value="1"/>
</dbReference>
<evidence type="ECO:0000313" key="10">
    <source>
        <dbReference type="Proteomes" id="UP001304650"/>
    </source>
</evidence>
<sequence>MLQFRAFHPSSLHWDEHIHTLSIPLPQPFRYEPNMNYLSRSTNECLFVVDNSCIFKLLPLGDNQALIAVHSADEQMLRVQIVHVSGETSLTFEQREEVARYVWEWFDLGTDLEAFYEKGEGDPLLHGVTESFYGLRLMGIPDLFEAMSWGIIGQQINLAFAYTLKRRLVEAFGTSLTWEGRTFWTFPTPERIAALTTEDLTALQFTGKKAEYLIGVASLMADGTLSKAGLLDIGDFLAMEKELLRIRGIGPWTANYVLMRCLRNPAAFPLADVGLHNALKHVLGLAQKPSLDQIRALAIGWQGWEAYATFYLWRVLY</sequence>
<dbReference type="InterPro" id="IPR003265">
    <property type="entry name" value="HhH-GPD_domain"/>
</dbReference>
<protein>
    <recommendedName>
        <fullName evidence="3">DNA-3-methyladenine glycosylase II</fullName>
        <ecNumber evidence="3">3.2.2.21</ecNumber>
    </recommendedName>
</protein>
<dbReference type="GO" id="GO:0006307">
    <property type="term" value="P:DNA alkylation repair"/>
    <property type="evidence" value="ECO:0007669"/>
    <property type="project" value="TreeGrafter"/>
</dbReference>
<dbReference type="EC" id="3.2.2.21" evidence="3"/>
<dbReference type="InterPro" id="IPR023170">
    <property type="entry name" value="HhH_base_excis_C"/>
</dbReference>
<keyword evidence="4" id="KW-0227">DNA damage</keyword>
<dbReference type="KEGG" id="proo:MJB10_24030"/>
<evidence type="ECO:0000256" key="6">
    <source>
        <dbReference type="ARBA" id="ARBA00023204"/>
    </source>
</evidence>
<dbReference type="CDD" id="cd00056">
    <property type="entry name" value="ENDO3c"/>
    <property type="match status" value="1"/>
</dbReference>
<dbReference type="PANTHER" id="PTHR43003:SF12">
    <property type="entry name" value="DNA-3-METHYLADENINE GLYCOSYLASE"/>
    <property type="match status" value="1"/>
</dbReference>
<evidence type="ECO:0000259" key="7">
    <source>
        <dbReference type="SMART" id="SM00478"/>
    </source>
</evidence>
<keyword evidence="5" id="KW-0378">Hydrolase</keyword>
<dbReference type="PANTHER" id="PTHR43003">
    <property type="entry name" value="DNA-3-METHYLADENINE GLYCOSYLASE"/>
    <property type="match status" value="1"/>
</dbReference>
<dbReference type="Gene3D" id="3.30.310.20">
    <property type="entry name" value="DNA-3-methyladenine glycosylase AlkA, N-terminal domain"/>
    <property type="match status" value="1"/>
</dbReference>
<keyword evidence="10" id="KW-1185">Reference proteome</keyword>
<evidence type="ECO:0000256" key="5">
    <source>
        <dbReference type="ARBA" id="ARBA00022801"/>
    </source>
</evidence>
<dbReference type="Proteomes" id="UP001304650">
    <property type="component" value="Chromosome"/>
</dbReference>
<evidence type="ECO:0000256" key="3">
    <source>
        <dbReference type="ARBA" id="ARBA00012000"/>
    </source>
</evidence>
<dbReference type="SMART" id="SM00478">
    <property type="entry name" value="ENDO3c"/>
    <property type="match status" value="1"/>
</dbReference>
<dbReference type="GO" id="GO:0008725">
    <property type="term" value="F:DNA-3-methyladenine glycosylase activity"/>
    <property type="evidence" value="ECO:0007669"/>
    <property type="project" value="TreeGrafter"/>
</dbReference>
<feature type="domain" description="HhH-GPD" evidence="7">
    <location>
        <begin position="152"/>
        <end position="317"/>
    </location>
</feature>
<dbReference type="SMART" id="SM01009">
    <property type="entry name" value="AlkA_N"/>
    <property type="match status" value="1"/>
</dbReference>
<evidence type="ECO:0000256" key="2">
    <source>
        <dbReference type="ARBA" id="ARBA00010817"/>
    </source>
</evidence>
<dbReference type="Pfam" id="PF07934">
    <property type="entry name" value="OGG_N"/>
    <property type="match status" value="1"/>
</dbReference>
<accession>A0AA96LN22</accession>
<dbReference type="RefSeq" id="WP_314799475.1">
    <property type="nucleotide sequence ID" value="NZ_CP130319.1"/>
</dbReference>
<evidence type="ECO:0000259" key="8">
    <source>
        <dbReference type="SMART" id="SM01009"/>
    </source>
</evidence>
<evidence type="ECO:0000256" key="1">
    <source>
        <dbReference type="ARBA" id="ARBA00000086"/>
    </source>
</evidence>
<dbReference type="AlphaFoldDB" id="A0AA96LN22"/>
<evidence type="ECO:0000313" key="9">
    <source>
        <dbReference type="EMBL" id="WNR44131.1"/>
    </source>
</evidence>
<dbReference type="GO" id="GO:0043916">
    <property type="term" value="F:DNA-7-methylguanine glycosylase activity"/>
    <property type="evidence" value="ECO:0007669"/>
    <property type="project" value="TreeGrafter"/>
</dbReference>
<dbReference type="InterPro" id="IPR012904">
    <property type="entry name" value="OGG_N"/>
</dbReference>
<proteinExistence type="inferred from homology"/>
<dbReference type="InterPro" id="IPR037046">
    <property type="entry name" value="AlkA_N_sf"/>
</dbReference>
<dbReference type="GO" id="GO:0032131">
    <property type="term" value="F:alkylated DNA binding"/>
    <property type="evidence" value="ECO:0007669"/>
    <property type="project" value="TreeGrafter"/>
</dbReference>
<dbReference type="GO" id="GO:0008534">
    <property type="term" value="F:oxidized purine nucleobase lesion DNA N-glycosylase activity"/>
    <property type="evidence" value="ECO:0007669"/>
    <property type="project" value="InterPro"/>
</dbReference>
<keyword evidence="6" id="KW-0234">DNA repair</keyword>
<dbReference type="FunFam" id="1.10.340.30:FF:000004">
    <property type="entry name" value="DNA-3-methyladenine glycosylase II"/>
    <property type="match status" value="1"/>
</dbReference>
<dbReference type="GO" id="GO:0005737">
    <property type="term" value="C:cytoplasm"/>
    <property type="evidence" value="ECO:0007669"/>
    <property type="project" value="TreeGrafter"/>
</dbReference>
<dbReference type="EMBL" id="CP130319">
    <property type="protein sequence ID" value="WNR44131.1"/>
    <property type="molecule type" value="Genomic_DNA"/>
</dbReference>
<evidence type="ECO:0000256" key="4">
    <source>
        <dbReference type="ARBA" id="ARBA00022763"/>
    </source>
</evidence>
<dbReference type="GO" id="GO:0006285">
    <property type="term" value="P:base-excision repair, AP site formation"/>
    <property type="evidence" value="ECO:0007669"/>
    <property type="project" value="TreeGrafter"/>
</dbReference>
<dbReference type="GO" id="GO:0032993">
    <property type="term" value="C:protein-DNA complex"/>
    <property type="evidence" value="ECO:0007669"/>
    <property type="project" value="TreeGrafter"/>
</dbReference>
<dbReference type="SUPFAM" id="SSF48150">
    <property type="entry name" value="DNA-glycosylase"/>
    <property type="match status" value="1"/>
</dbReference>
<organism evidence="9 10">
    <name type="scientific">Paenibacillus roseopurpureus</name>
    <dbReference type="NCBI Taxonomy" id="2918901"/>
    <lineage>
        <taxon>Bacteria</taxon>
        <taxon>Bacillati</taxon>
        <taxon>Bacillota</taxon>
        <taxon>Bacilli</taxon>
        <taxon>Bacillales</taxon>
        <taxon>Paenibacillaceae</taxon>
        <taxon>Paenibacillus</taxon>
    </lineage>
</organism>
<dbReference type="Gene3D" id="1.10.340.30">
    <property type="entry name" value="Hypothetical protein, domain 2"/>
    <property type="match status" value="1"/>
</dbReference>
<reference evidence="9" key="1">
    <citation type="submission" date="2022-02" db="EMBL/GenBank/DDBJ databases">
        <title>Paenibacillus sp. MBLB1832 Whole Genome Shotgun Sequencing.</title>
        <authorList>
            <person name="Hwang C.Y."/>
            <person name="Cho E.-S."/>
            <person name="Seo M.-J."/>
        </authorList>
    </citation>
    <scope>NUCLEOTIDE SEQUENCE</scope>
    <source>
        <strain evidence="9">MBLB1832</strain>
    </source>
</reference>
<name>A0AA96LN22_9BACL</name>
<comment type="similarity">
    <text evidence="2">Belongs to the alkylbase DNA glycosidase AlkA family.</text>
</comment>
<dbReference type="InterPro" id="IPR051912">
    <property type="entry name" value="Alkylbase_DNA_Glycosylase/TA"/>
</dbReference>
<feature type="domain" description="DNA-3-methyladenine glycosylase AlkA N-terminal" evidence="8">
    <location>
        <begin position="20"/>
        <end position="142"/>
    </location>
</feature>
<gene>
    <name evidence="9" type="ORF">MJB10_24030</name>
</gene>
<dbReference type="Pfam" id="PF00730">
    <property type="entry name" value="HhH-GPD"/>
    <property type="match status" value="1"/>
</dbReference>
<dbReference type="InterPro" id="IPR011257">
    <property type="entry name" value="DNA_glycosylase"/>
</dbReference>
<comment type="catalytic activity">
    <reaction evidence="1">
        <text>Hydrolysis of alkylated DNA, releasing 3-methyladenine, 3-methylguanine, 7-methylguanine and 7-methyladenine.</text>
        <dbReference type="EC" id="3.2.2.21"/>
    </reaction>
</comment>
<dbReference type="GO" id="GO:0006289">
    <property type="term" value="P:nucleotide-excision repair"/>
    <property type="evidence" value="ECO:0007669"/>
    <property type="project" value="InterPro"/>
</dbReference>
<dbReference type="InterPro" id="IPR010316">
    <property type="entry name" value="AlkA_N"/>
</dbReference>